<evidence type="ECO:0000256" key="3">
    <source>
        <dbReference type="ARBA" id="ARBA00022475"/>
    </source>
</evidence>
<dbReference type="Pfam" id="PF00528">
    <property type="entry name" value="BPD_transp_1"/>
    <property type="match status" value="1"/>
</dbReference>
<dbReference type="InterPro" id="IPR035906">
    <property type="entry name" value="MetI-like_sf"/>
</dbReference>
<keyword evidence="11" id="KW-1185">Reference proteome</keyword>
<feature type="domain" description="ABC transmembrane type-1" evidence="9">
    <location>
        <begin position="83"/>
        <end position="272"/>
    </location>
</feature>
<dbReference type="NCBIfam" id="NF045474">
    <property type="entry name" value="Opp2C"/>
    <property type="match status" value="1"/>
</dbReference>
<dbReference type="InterPro" id="IPR050366">
    <property type="entry name" value="BP-dependent_transpt_permease"/>
</dbReference>
<evidence type="ECO:0000256" key="4">
    <source>
        <dbReference type="ARBA" id="ARBA00022692"/>
    </source>
</evidence>
<dbReference type="Proteomes" id="UP001276150">
    <property type="component" value="Unassembled WGS sequence"/>
</dbReference>
<evidence type="ECO:0000256" key="6">
    <source>
        <dbReference type="ARBA" id="ARBA00023136"/>
    </source>
</evidence>
<feature type="transmembrane region" description="Helical" evidence="8">
    <location>
        <begin position="85"/>
        <end position="113"/>
    </location>
</feature>
<keyword evidence="6 8" id="KW-0472">Membrane</keyword>
<dbReference type="Gene3D" id="1.10.3720.10">
    <property type="entry name" value="MetI-like"/>
    <property type="match status" value="1"/>
</dbReference>
<keyword evidence="4 8" id="KW-0812">Transmembrane</keyword>
<evidence type="ECO:0000256" key="5">
    <source>
        <dbReference type="ARBA" id="ARBA00022989"/>
    </source>
</evidence>
<feature type="transmembrane region" description="Helical" evidence="8">
    <location>
        <begin position="250"/>
        <end position="272"/>
    </location>
</feature>
<feature type="transmembrane region" description="Helical" evidence="8">
    <location>
        <begin position="25"/>
        <end position="45"/>
    </location>
</feature>
<evidence type="ECO:0000256" key="7">
    <source>
        <dbReference type="ARBA" id="ARBA00024202"/>
    </source>
</evidence>
<dbReference type="CDD" id="cd06261">
    <property type="entry name" value="TM_PBP2"/>
    <property type="match status" value="1"/>
</dbReference>
<comment type="similarity">
    <text evidence="7">Belongs to the binding-protein-dependent transport system permease family. OppBC subfamily.</text>
</comment>
<evidence type="ECO:0000313" key="11">
    <source>
        <dbReference type="Proteomes" id="UP001276150"/>
    </source>
</evidence>
<dbReference type="InterPro" id="IPR000515">
    <property type="entry name" value="MetI-like"/>
</dbReference>
<proteinExistence type="inferred from homology"/>
<feature type="transmembrane region" description="Helical" evidence="8">
    <location>
        <begin position="212"/>
        <end position="230"/>
    </location>
</feature>
<dbReference type="PANTHER" id="PTHR43386:SF1">
    <property type="entry name" value="D,D-DIPEPTIDE TRANSPORT SYSTEM PERMEASE PROTEIN DDPC-RELATED"/>
    <property type="match status" value="1"/>
</dbReference>
<evidence type="ECO:0000259" key="9">
    <source>
        <dbReference type="PROSITE" id="PS50928"/>
    </source>
</evidence>
<name>A0ABU4DVA9_9DEIO</name>
<dbReference type="RefSeq" id="WP_317641339.1">
    <property type="nucleotide sequence ID" value="NZ_JAPMIV010000041.1"/>
</dbReference>
<accession>A0ABU4DVA9</accession>
<keyword evidence="3" id="KW-1003">Cell membrane</keyword>
<comment type="subcellular location">
    <subcellularLocation>
        <location evidence="1 8">Cell membrane</location>
        <topology evidence="1 8">Multi-pass membrane protein</topology>
    </subcellularLocation>
</comment>
<evidence type="ECO:0000256" key="2">
    <source>
        <dbReference type="ARBA" id="ARBA00022448"/>
    </source>
</evidence>
<reference evidence="10 11" key="1">
    <citation type="submission" date="2022-11" db="EMBL/GenBank/DDBJ databases">
        <title>Deinococcus ZS9-10, Low Temperature and Draught-tolerating, UV-resistant Bacteria from Continental Antarctica.</title>
        <authorList>
            <person name="Cheng L."/>
        </authorList>
    </citation>
    <scope>NUCLEOTIDE SEQUENCE [LARGE SCALE GENOMIC DNA]</scope>
    <source>
        <strain evidence="10 11">ZS9-10</strain>
    </source>
</reference>
<sequence>MTATMTSDTGTGSAVWRRFRRNSGAMIGLVLLVFLVVVALLGPLMGDPSAQDLGARLSPPSGAHPLGTDQLGRDVLTRVLSGARISLGIGVSVMLASLLVGSAAGLVAGLLGGWWDEVIMRVTDIFLAFPGLILAMAISAALGPSLTNVMIAVALVSWPTYARLIRAQVLALREREFVEAARALGSSQSRVAFRHLLPNSVAPLLVQGSFDVGNAILTAAGLGFIGFGAQPPTPEWGAMVSETRNYIAQAPWASSAPALAILITVLAFNLLGDGLRDVFDPRKGV</sequence>
<dbReference type="InterPro" id="IPR053385">
    <property type="entry name" value="ABC_transport_permease"/>
</dbReference>
<evidence type="ECO:0000256" key="8">
    <source>
        <dbReference type="RuleBase" id="RU363032"/>
    </source>
</evidence>
<evidence type="ECO:0000256" key="1">
    <source>
        <dbReference type="ARBA" id="ARBA00004651"/>
    </source>
</evidence>
<gene>
    <name evidence="10" type="ORF">ORD21_15430</name>
</gene>
<keyword evidence="5 8" id="KW-1133">Transmembrane helix</keyword>
<comment type="caution">
    <text evidence="10">The sequence shown here is derived from an EMBL/GenBank/DDBJ whole genome shotgun (WGS) entry which is preliminary data.</text>
</comment>
<dbReference type="EMBL" id="JAPMIV010000041">
    <property type="protein sequence ID" value="MDV6375989.1"/>
    <property type="molecule type" value="Genomic_DNA"/>
</dbReference>
<evidence type="ECO:0000313" key="10">
    <source>
        <dbReference type="EMBL" id="MDV6375989.1"/>
    </source>
</evidence>
<dbReference type="Pfam" id="PF12911">
    <property type="entry name" value="OppC_N"/>
    <property type="match status" value="1"/>
</dbReference>
<organism evidence="10 11">
    <name type="scientific">Deinococcus arenicola</name>
    <dbReference type="NCBI Taxonomy" id="2994950"/>
    <lineage>
        <taxon>Bacteria</taxon>
        <taxon>Thermotogati</taxon>
        <taxon>Deinococcota</taxon>
        <taxon>Deinococci</taxon>
        <taxon>Deinococcales</taxon>
        <taxon>Deinococcaceae</taxon>
        <taxon>Deinococcus</taxon>
    </lineage>
</organism>
<keyword evidence="2 8" id="KW-0813">Transport</keyword>
<dbReference type="InterPro" id="IPR025966">
    <property type="entry name" value="OppC_N"/>
</dbReference>
<protein>
    <submittedName>
        <fullName evidence="10">ABC transporter permease</fullName>
    </submittedName>
</protein>
<dbReference type="PROSITE" id="PS50928">
    <property type="entry name" value="ABC_TM1"/>
    <property type="match status" value="1"/>
</dbReference>
<feature type="transmembrane region" description="Helical" evidence="8">
    <location>
        <begin position="125"/>
        <end position="143"/>
    </location>
</feature>
<dbReference type="PANTHER" id="PTHR43386">
    <property type="entry name" value="OLIGOPEPTIDE TRANSPORT SYSTEM PERMEASE PROTEIN APPC"/>
    <property type="match status" value="1"/>
</dbReference>
<dbReference type="SUPFAM" id="SSF161098">
    <property type="entry name" value="MetI-like"/>
    <property type="match status" value="1"/>
</dbReference>